<accession>A0A8T0PJD1</accession>
<proteinExistence type="predicted"/>
<keyword evidence="2" id="KW-1185">Reference proteome</keyword>
<reference evidence="1" key="1">
    <citation type="submission" date="2020-05" db="EMBL/GenBank/DDBJ databases">
        <title>WGS assembly of Panicum virgatum.</title>
        <authorList>
            <person name="Lovell J.T."/>
            <person name="Jenkins J."/>
            <person name="Shu S."/>
            <person name="Juenger T.E."/>
            <person name="Schmutz J."/>
        </authorList>
    </citation>
    <scope>NUCLEOTIDE SEQUENCE</scope>
    <source>
        <strain evidence="1">AP13</strain>
    </source>
</reference>
<evidence type="ECO:0000313" key="1">
    <source>
        <dbReference type="EMBL" id="KAG2562437.1"/>
    </source>
</evidence>
<dbReference type="AlphaFoldDB" id="A0A8T0PJD1"/>
<dbReference type="Proteomes" id="UP000823388">
    <property type="component" value="Chromosome 8K"/>
</dbReference>
<gene>
    <name evidence="1" type="ORF">PVAP13_8KG106100</name>
</gene>
<organism evidence="1 2">
    <name type="scientific">Panicum virgatum</name>
    <name type="common">Blackwell switchgrass</name>
    <dbReference type="NCBI Taxonomy" id="38727"/>
    <lineage>
        <taxon>Eukaryota</taxon>
        <taxon>Viridiplantae</taxon>
        <taxon>Streptophyta</taxon>
        <taxon>Embryophyta</taxon>
        <taxon>Tracheophyta</taxon>
        <taxon>Spermatophyta</taxon>
        <taxon>Magnoliopsida</taxon>
        <taxon>Liliopsida</taxon>
        <taxon>Poales</taxon>
        <taxon>Poaceae</taxon>
        <taxon>PACMAD clade</taxon>
        <taxon>Panicoideae</taxon>
        <taxon>Panicodae</taxon>
        <taxon>Paniceae</taxon>
        <taxon>Panicinae</taxon>
        <taxon>Panicum</taxon>
        <taxon>Panicum sect. Hiantes</taxon>
    </lineage>
</organism>
<sequence length="68" mass="7627">MKDGGYQVELQVGTKCNLESDQLMGTVRYHWTKAFFKKIVPLGTRRLKKVSCQGFSSLGGLITTELCE</sequence>
<comment type="caution">
    <text evidence="1">The sequence shown here is derived from an EMBL/GenBank/DDBJ whole genome shotgun (WGS) entry which is preliminary data.</text>
</comment>
<name>A0A8T0PJD1_PANVG</name>
<protein>
    <submittedName>
        <fullName evidence="1">Uncharacterized protein</fullName>
    </submittedName>
</protein>
<dbReference type="EMBL" id="CM029051">
    <property type="protein sequence ID" value="KAG2562437.1"/>
    <property type="molecule type" value="Genomic_DNA"/>
</dbReference>
<evidence type="ECO:0000313" key="2">
    <source>
        <dbReference type="Proteomes" id="UP000823388"/>
    </source>
</evidence>